<name>A0A918VC27_9ACTN</name>
<evidence type="ECO:0008006" key="4">
    <source>
        <dbReference type="Google" id="ProtNLM"/>
    </source>
</evidence>
<accession>A0A918VC27</accession>
<feature type="chain" id="PRO_5037915709" description="SH3 domain-containing protein" evidence="1">
    <location>
        <begin position="25"/>
        <end position="115"/>
    </location>
</feature>
<dbReference type="EMBL" id="BMVX01000028">
    <property type="protein sequence ID" value="GGZ90054.1"/>
    <property type="molecule type" value="Genomic_DNA"/>
</dbReference>
<sequence length="115" mass="12232">MKRILSVSVLALASLATVSLPAAAVPAARTMTVAEWNSCGYHPSTNLKLRPGPNTRQGAIGLLTPRDSVHVLKEQGGLYQVSLDRDSETGLKAGSKGWVTKNLTPHVCMRLSVPN</sequence>
<evidence type="ECO:0000313" key="2">
    <source>
        <dbReference type="EMBL" id="GGZ90054.1"/>
    </source>
</evidence>
<evidence type="ECO:0000256" key="1">
    <source>
        <dbReference type="SAM" id="SignalP"/>
    </source>
</evidence>
<organism evidence="2 3">
    <name type="scientific">Streptomyces subrutilus</name>
    <dbReference type="NCBI Taxonomy" id="36818"/>
    <lineage>
        <taxon>Bacteria</taxon>
        <taxon>Bacillati</taxon>
        <taxon>Actinomycetota</taxon>
        <taxon>Actinomycetes</taxon>
        <taxon>Kitasatosporales</taxon>
        <taxon>Streptomycetaceae</taxon>
        <taxon>Streptomyces</taxon>
    </lineage>
</organism>
<keyword evidence="1" id="KW-0732">Signal</keyword>
<protein>
    <recommendedName>
        <fullName evidence="4">SH3 domain-containing protein</fullName>
    </recommendedName>
</protein>
<dbReference type="RefSeq" id="WP_189829072.1">
    <property type="nucleotide sequence ID" value="NZ_BMVX01000028.1"/>
</dbReference>
<dbReference type="AlphaFoldDB" id="A0A918VC27"/>
<reference evidence="2" key="1">
    <citation type="journal article" date="2014" name="Int. J. Syst. Evol. Microbiol.">
        <title>Complete genome sequence of Corynebacterium casei LMG S-19264T (=DSM 44701T), isolated from a smear-ripened cheese.</title>
        <authorList>
            <consortium name="US DOE Joint Genome Institute (JGI-PGF)"/>
            <person name="Walter F."/>
            <person name="Albersmeier A."/>
            <person name="Kalinowski J."/>
            <person name="Ruckert C."/>
        </authorList>
    </citation>
    <scope>NUCLEOTIDE SEQUENCE</scope>
    <source>
        <strain evidence="2">JCM 4834</strain>
    </source>
</reference>
<dbReference type="Proteomes" id="UP000634660">
    <property type="component" value="Unassembled WGS sequence"/>
</dbReference>
<evidence type="ECO:0000313" key="3">
    <source>
        <dbReference type="Proteomes" id="UP000634660"/>
    </source>
</evidence>
<feature type="signal peptide" evidence="1">
    <location>
        <begin position="1"/>
        <end position="24"/>
    </location>
</feature>
<comment type="caution">
    <text evidence="2">The sequence shown here is derived from an EMBL/GenBank/DDBJ whole genome shotgun (WGS) entry which is preliminary data.</text>
</comment>
<gene>
    <name evidence="2" type="ORF">GCM10010371_57500</name>
</gene>
<proteinExistence type="predicted"/>
<reference evidence="2" key="2">
    <citation type="submission" date="2020-09" db="EMBL/GenBank/DDBJ databases">
        <authorList>
            <person name="Sun Q."/>
            <person name="Ohkuma M."/>
        </authorList>
    </citation>
    <scope>NUCLEOTIDE SEQUENCE</scope>
    <source>
        <strain evidence="2">JCM 4834</strain>
    </source>
</reference>
<dbReference type="Gene3D" id="2.30.30.40">
    <property type="entry name" value="SH3 Domains"/>
    <property type="match status" value="1"/>
</dbReference>